<evidence type="ECO:0000256" key="1">
    <source>
        <dbReference type="SAM" id="MobiDB-lite"/>
    </source>
</evidence>
<sequence>MHETRTPPGTVPRPPGRPRRSVPRRVARVLALLTALTLVGGGAWYLLLFLITRTETGTTAIDRDVRTVVVEIDSGDLRIDAAGRGDRLELRKELTKSLRSPDERVERDGDTLRVTADCGEGVGRCASDYRLTVPAGVRVRAVTRLGDVTVTGVRGSVEARSRIGDVRLRLPRDTGPYDVTAFTKIGERRVAVTENDTDDADGAGDAADLRVEARTNIGDVTVRQD</sequence>
<dbReference type="RefSeq" id="WP_190135309.1">
    <property type="nucleotide sequence ID" value="NZ_BNBT01000017.1"/>
</dbReference>
<evidence type="ECO:0000256" key="2">
    <source>
        <dbReference type="SAM" id="Phobius"/>
    </source>
</evidence>
<evidence type="ECO:0008006" key="5">
    <source>
        <dbReference type="Google" id="ProtNLM"/>
    </source>
</evidence>
<dbReference type="EMBL" id="BNBT01000017">
    <property type="protein sequence ID" value="GHE48829.1"/>
    <property type="molecule type" value="Genomic_DNA"/>
</dbReference>
<proteinExistence type="predicted"/>
<keyword evidence="2" id="KW-1133">Transmembrane helix</keyword>
<accession>A0A918ZFJ1</accession>
<evidence type="ECO:0000313" key="3">
    <source>
        <dbReference type="EMBL" id="GHE48829.1"/>
    </source>
</evidence>
<dbReference type="AlphaFoldDB" id="A0A918ZFJ1"/>
<gene>
    <name evidence="3" type="ORF">GCM10018785_18030</name>
</gene>
<feature type="transmembrane region" description="Helical" evidence="2">
    <location>
        <begin position="29"/>
        <end position="51"/>
    </location>
</feature>
<reference evidence="3" key="2">
    <citation type="submission" date="2020-09" db="EMBL/GenBank/DDBJ databases">
        <authorList>
            <person name="Sun Q."/>
            <person name="Ohkuma M."/>
        </authorList>
    </citation>
    <scope>NUCLEOTIDE SEQUENCE</scope>
    <source>
        <strain evidence="3">JCM 4784</strain>
    </source>
</reference>
<dbReference type="Proteomes" id="UP000608024">
    <property type="component" value="Unassembled WGS sequence"/>
</dbReference>
<keyword evidence="2" id="KW-0812">Transmembrane</keyword>
<keyword evidence="2" id="KW-0472">Membrane</keyword>
<name>A0A918ZFJ1_9ACTN</name>
<feature type="region of interest" description="Disordered" evidence="1">
    <location>
        <begin position="1"/>
        <end position="21"/>
    </location>
</feature>
<keyword evidence="4" id="KW-1185">Reference proteome</keyword>
<comment type="caution">
    <text evidence="3">The sequence shown here is derived from an EMBL/GenBank/DDBJ whole genome shotgun (WGS) entry which is preliminary data.</text>
</comment>
<protein>
    <recommendedName>
        <fullName evidence="5">Adhesin domain-containing protein</fullName>
    </recommendedName>
</protein>
<evidence type="ECO:0000313" key="4">
    <source>
        <dbReference type="Proteomes" id="UP000608024"/>
    </source>
</evidence>
<organism evidence="3 4">
    <name type="scientific">Streptomyces longispororuber</name>
    <dbReference type="NCBI Taxonomy" id="68230"/>
    <lineage>
        <taxon>Bacteria</taxon>
        <taxon>Bacillati</taxon>
        <taxon>Actinomycetota</taxon>
        <taxon>Actinomycetes</taxon>
        <taxon>Kitasatosporales</taxon>
        <taxon>Streptomycetaceae</taxon>
        <taxon>Streptomyces</taxon>
    </lineage>
</organism>
<reference evidence="3" key="1">
    <citation type="journal article" date="2014" name="Int. J. Syst. Evol. Microbiol.">
        <title>Complete genome sequence of Corynebacterium casei LMG S-19264T (=DSM 44701T), isolated from a smear-ripened cheese.</title>
        <authorList>
            <consortium name="US DOE Joint Genome Institute (JGI-PGF)"/>
            <person name="Walter F."/>
            <person name="Albersmeier A."/>
            <person name="Kalinowski J."/>
            <person name="Ruckert C."/>
        </authorList>
    </citation>
    <scope>NUCLEOTIDE SEQUENCE</scope>
    <source>
        <strain evidence="3">JCM 4784</strain>
    </source>
</reference>